<evidence type="ECO:0000256" key="11">
    <source>
        <dbReference type="ARBA" id="ARBA00023128"/>
    </source>
</evidence>
<dbReference type="EMBL" id="BT077912">
    <property type="protein sequence ID" value="ACO12336.1"/>
    <property type="molecule type" value="mRNA"/>
</dbReference>
<comment type="catalytic activity">
    <reaction evidence="17">
        <text>a (3R)-3-hydroxyacyl-CoA + NAD(+) = a 3-oxoacyl-CoA + NADH + H(+)</text>
        <dbReference type="Rhea" id="RHEA:32711"/>
        <dbReference type="ChEBI" id="CHEBI:15378"/>
        <dbReference type="ChEBI" id="CHEBI:57319"/>
        <dbReference type="ChEBI" id="CHEBI:57540"/>
        <dbReference type="ChEBI" id="CHEBI:57945"/>
        <dbReference type="ChEBI" id="CHEBI:90726"/>
        <dbReference type="EC" id="1.1.1.n12"/>
    </reaction>
    <physiologicalReaction direction="left-to-right" evidence="17">
        <dbReference type="Rhea" id="RHEA:32712"/>
    </physiologicalReaction>
</comment>
<name>C1BTI3_LEPSM</name>
<evidence type="ECO:0000256" key="3">
    <source>
        <dbReference type="ARBA" id="ARBA00006484"/>
    </source>
</evidence>
<gene>
    <name evidence="27" type="primary">DHB8</name>
</gene>
<comment type="catalytic activity">
    <reaction evidence="15">
        <text>testosterone + NAD(+) = androst-4-ene-3,17-dione + NADH + H(+)</text>
        <dbReference type="Rhea" id="RHEA:14929"/>
        <dbReference type="ChEBI" id="CHEBI:15378"/>
        <dbReference type="ChEBI" id="CHEBI:16422"/>
        <dbReference type="ChEBI" id="CHEBI:17347"/>
        <dbReference type="ChEBI" id="CHEBI:57540"/>
        <dbReference type="ChEBI" id="CHEBI:57945"/>
        <dbReference type="EC" id="1.1.1.239"/>
    </reaction>
    <physiologicalReaction direction="left-to-right" evidence="15">
        <dbReference type="Rhea" id="RHEA:14930"/>
    </physiologicalReaction>
</comment>
<comment type="similarity">
    <text evidence="3">Belongs to the short-chain dehydrogenases/reductases (SDR) family.</text>
</comment>
<dbReference type="GO" id="GO:0048038">
    <property type="term" value="F:quinone binding"/>
    <property type="evidence" value="ECO:0007669"/>
    <property type="project" value="TreeGrafter"/>
</dbReference>
<evidence type="ECO:0000256" key="7">
    <source>
        <dbReference type="ARBA" id="ARBA00022832"/>
    </source>
</evidence>
<keyword evidence="12" id="KW-0275">Fatty acid biosynthesis</keyword>
<evidence type="ECO:0000256" key="20">
    <source>
        <dbReference type="ARBA" id="ARBA00070911"/>
    </source>
</evidence>
<feature type="domain" description="Ketoreductase" evidence="26">
    <location>
        <begin position="6"/>
        <end position="193"/>
    </location>
</feature>
<dbReference type="EC" id="1.1.1.n12" evidence="4"/>
<comment type="pathway">
    <text evidence="2">Lipid metabolism; fatty acid biosynthesis.</text>
</comment>
<evidence type="ECO:0000256" key="15">
    <source>
        <dbReference type="ARBA" id="ARBA00050232"/>
    </source>
</evidence>
<evidence type="ECO:0000256" key="25">
    <source>
        <dbReference type="ARBA" id="ARBA00083258"/>
    </source>
</evidence>
<dbReference type="InterPro" id="IPR002347">
    <property type="entry name" value="SDR_fam"/>
</dbReference>
<dbReference type="FunFam" id="3.40.50.720:FF:000231">
    <property type="entry name" value="Estradiol 17-beta-dehydrogenase 8"/>
    <property type="match status" value="1"/>
</dbReference>
<evidence type="ECO:0000256" key="4">
    <source>
        <dbReference type="ARBA" id="ARBA00012456"/>
    </source>
</evidence>
<dbReference type="EC" id="1.1.1.239" evidence="19"/>
<dbReference type="NCBIfam" id="NF005559">
    <property type="entry name" value="PRK07231.1"/>
    <property type="match status" value="1"/>
</dbReference>
<dbReference type="GO" id="GO:0047035">
    <property type="term" value="F:testosterone dehydrogenase (NAD+) activity"/>
    <property type="evidence" value="ECO:0007669"/>
    <property type="project" value="UniProtKB-EC"/>
</dbReference>
<comment type="catalytic activity">
    <reaction evidence="14">
        <text>17beta-estradiol + NAD(+) = estrone + NADH + H(+)</text>
        <dbReference type="Rhea" id="RHEA:24612"/>
        <dbReference type="ChEBI" id="CHEBI:15378"/>
        <dbReference type="ChEBI" id="CHEBI:16469"/>
        <dbReference type="ChEBI" id="CHEBI:17263"/>
        <dbReference type="ChEBI" id="CHEBI:57540"/>
        <dbReference type="ChEBI" id="CHEBI:57945"/>
        <dbReference type="EC" id="1.1.1.62"/>
    </reaction>
    <physiologicalReaction direction="left-to-right" evidence="14">
        <dbReference type="Rhea" id="RHEA:24613"/>
    </physiologicalReaction>
    <physiologicalReaction direction="right-to-left" evidence="14">
        <dbReference type="Rhea" id="RHEA:24614"/>
    </physiologicalReaction>
</comment>
<evidence type="ECO:0000256" key="12">
    <source>
        <dbReference type="ARBA" id="ARBA00023160"/>
    </source>
</evidence>
<dbReference type="SUPFAM" id="SSF51735">
    <property type="entry name" value="NAD(P)-binding Rossmann-fold domains"/>
    <property type="match status" value="1"/>
</dbReference>
<evidence type="ECO:0000256" key="1">
    <source>
        <dbReference type="ARBA" id="ARBA00004305"/>
    </source>
</evidence>
<dbReference type="SMART" id="SM00822">
    <property type="entry name" value="PKS_KR"/>
    <property type="match status" value="1"/>
</dbReference>
<evidence type="ECO:0000256" key="24">
    <source>
        <dbReference type="ARBA" id="ARBA00083097"/>
    </source>
</evidence>
<keyword evidence="8" id="KW-0560">Oxidoreductase</keyword>
<organism evidence="27">
    <name type="scientific">Lepeophtheirus salmonis</name>
    <name type="common">Salmon louse</name>
    <name type="synonym">Caligus salmonis</name>
    <dbReference type="NCBI Taxonomy" id="72036"/>
    <lineage>
        <taxon>Eukaryota</taxon>
        <taxon>Metazoa</taxon>
        <taxon>Ecdysozoa</taxon>
        <taxon>Arthropoda</taxon>
        <taxon>Crustacea</taxon>
        <taxon>Multicrustacea</taxon>
        <taxon>Hexanauplia</taxon>
        <taxon>Copepoda</taxon>
        <taxon>Siphonostomatoida</taxon>
        <taxon>Caligidae</taxon>
        <taxon>Lepeophtheirus</taxon>
    </lineage>
</organism>
<evidence type="ECO:0000259" key="26">
    <source>
        <dbReference type="SMART" id="SM00822"/>
    </source>
</evidence>
<evidence type="ECO:0000313" key="27">
    <source>
        <dbReference type="EMBL" id="ACO12336.1"/>
    </source>
</evidence>
<evidence type="ECO:0000256" key="13">
    <source>
        <dbReference type="ARBA" id="ARBA00037929"/>
    </source>
</evidence>
<dbReference type="CDD" id="cd05333">
    <property type="entry name" value="BKR_SDR_c"/>
    <property type="match status" value="1"/>
</dbReference>
<dbReference type="InterPro" id="IPR036291">
    <property type="entry name" value="NAD(P)-bd_dom_sf"/>
</dbReference>
<reference evidence="27" key="1">
    <citation type="submission" date="2009-06" db="EMBL/GenBank/DDBJ databases">
        <title>Lepeophtheirus salmonis ESTs and full-length cDNAs.</title>
        <authorList>
            <person name="Yasuike M."/>
            <person name="von Schalburg K."/>
            <person name="Cooper G."/>
            <person name="Leong J."/>
            <person name="Jones S.R.M."/>
            <person name="Koop B.F."/>
        </authorList>
    </citation>
    <scope>NUCLEOTIDE SEQUENCE</scope>
    <source>
        <strain evidence="27">Pacific form</strain>
        <tissue evidence="27">Whole</tissue>
    </source>
</reference>
<dbReference type="PRINTS" id="PR00080">
    <property type="entry name" value="SDRFAMILY"/>
</dbReference>
<evidence type="ECO:0000256" key="14">
    <source>
        <dbReference type="ARBA" id="ARBA00049069"/>
    </source>
</evidence>
<evidence type="ECO:0000256" key="22">
    <source>
        <dbReference type="ARBA" id="ARBA00081419"/>
    </source>
</evidence>
<dbReference type="OrthoDB" id="1888931at2759"/>
<dbReference type="GO" id="GO:0006633">
    <property type="term" value="P:fatty acid biosynthetic process"/>
    <property type="evidence" value="ECO:0007669"/>
    <property type="project" value="UniProtKB-KW"/>
</dbReference>
<evidence type="ECO:0000256" key="9">
    <source>
        <dbReference type="ARBA" id="ARBA00023027"/>
    </source>
</evidence>
<dbReference type="PANTHER" id="PTHR42760:SF83">
    <property type="entry name" value="(3R)-3-HYDROXYACYL-COA DEHYDROGENASE"/>
    <property type="match status" value="1"/>
</dbReference>
<dbReference type="Gene3D" id="3.40.50.720">
    <property type="entry name" value="NAD(P)-binding Rossmann-like Domain"/>
    <property type="match status" value="1"/>
</dbReference>
<evidence type="ECO:0000256" key="18">
    <source>
        <dbReference type="ARBA" id="ARBA00065174"/>
    </source>
</evidence>
<dbReference type="PRINTS" id="PR00081">
    <property type="entry name" value="GDHRDH"/>
</dbReference>
<evidence type="ECO:0000256" key="6">
    <source>
        <dbReference type="ARBA" id="ARBA00022553"/>
    </source>
</evidence>
<dbReference type="GO" id="GO:0004303">
    <property type="term" value="F:estradiol 17-beta-dehydrogenase [NAD(P)+] activity"/>
    <property type="evidence" value="ECO:0007669"/>
    <property type="project" value="UniProtKB-EC"/>
</dbReference>
<evidence type="ECO:0000256" key="16">
    <source>
        <dbReference type="ARBA" id="ARBA00050435"/>
    </source>
</evidence>
<evidence type="ECO:0000256" key="19">
    <source>
        <dbReference type="ARBA" id="ARBA00066822"/>
    </source>
</evidence>
<dbReference type="NCBIfam" id="NF009466">
    <property type="entry name" value="PRK12826.1-2"/>
    <property type="match status" value="1"/>
</dbReference>
<sequence length="267" mass="28895">MSLVSRLALVTGAAGGIGQSICRVLSREGCSVIGTRMNTEKEDVVLSACVHDLKDQKHASYTVDVSNAGEVKTLFSDVLKEYGRPPDIIVNNAGIVKDGYLLKMKDEDFDKVIDVNLKGTYLMTKHASQAMKRAQKAGSIVNISSVVGKTGNVGQTNYSASKGGVISFTKSAAKELAKFHIRVNCICPGFIDTPMTKDLPEHVKQMVLFAIPLGCYGEPEDIAETVAFLASSKAKYITGTSVDVNGRDVIKEGKIKFVFLFVKNYIF</sequence>
<evidence type="ECO:0000256" key="10">
    <source>
        <dbReference type="ARBA" id="ARBA00023098"/>
    </source>
</evidence>
<evidence type="ECO:0000256" key="21">
    <source>
        <dbReference type="ARBA" id="ARBA00077835"/>
    </source>
</evidence>
<keyword evidence="6" id="KW-0597">Phosphoprotein</keyword>
<dbReference type="InterPro" id="IPR020904">
    <property type="entry name" value="Sc_DH/Rdtase_CS"/>
</dbReference>
<evidence type="ECO:0000256" key="5">
    <source>
        <dbReference type="ARBA" id="ARBA00022516"/>
    </source>
</evidence>
<dbReference type="PROSITE" id="PS00061">
    <property type="entry name" value="ADH_SHORT"/>
    <property type="match status" value="1"/>
</dbReference>
<keyword evidence="9" id="KW-0520">NAD</keyword>
<dbReference type="InterPro" id="IPR057326">
    <property type="entry name" value="KR_dom"/>
</dbReference>
<evidence type="ECO:0000256" key="23">
    <source>
        <dbReference type="ARBA" id="ARBA00081936"/>
    </source>
</evidence>
<evidence type="ECO:0000256" key="17">
    <source>
        <dbReference type="ARBA" id="ARBA00052680"/>
    </source>
</evidence>
<comment type="subunit">
    <text evidence="18">Heterotetramer with CBR4; contains two molecules of HSD17B8 and CBR4.</text>
</comment>
<comment type="pathway">
    <text evidence="13">Steroid biosynthesis; estrogen biosynthesis.</text>
</comment>
<dbReference type="GO" id="GO:0005759">
    <property type="term" value="C:mitochondrial matrix"/>
    <property type="evidence" value="ECO:0007669"/>
    <property type="project" value="UniProtKB-SubCell"/>
</dbReference>
<dbReference type="PANTHER" id="PTHR42760">
    <property type="entry name" value="SHORT-CHAIN DEHYDROGENASES/REDUCTASES FAMILY MEMBER"/>
    <property type="match status" value="1"/>
</dbReference>
<dbReference type="Pfam" id="PF13561">
    <property type="entry name" value="adh_short_C2"/>
    <property type="match status" value="1"/>
</dbReference>
<proteinExistence type="evidence at transcript level"/>
<protein>
    <recommendedName>
        <fullName evidence="20">(3R)-3-hydroxyacyl-CoA dehydrogenase</fullName>
        <ecNumber evidence="19">1.1.1.239</ecNumber>
        <ecNumber evidence="4">1.1.1.n12</ecNumber>
    </recommendedName>
    <alternativeName>
        <fullName evidence="22">17-beta-hydroxysteroid dehydrogenase 8</fullName>
    </alternativeName>
    <alternativeName>
        <fullName evidence="21">3-ketoacyl-[acyl-carrier-protein] reductase alpha subunit</fullName>
    </alternativeName>
    <alternativeName>
        <fullName evidence="24">3-oxoacyl-[acyl-carrier-protein] reductase</fullName>
    </alternativeName>
    <alternativeName>
        <fullName evidence="25">Estradiol 17-beta-dehydrogenase 8</fullName>
    </alternativeName>
    <alternativeName>
        <fullName evidence="23">Testosterone 17-beta-dehydrogenase 8</fullName>
    </alternativeName>
</protein>
<comment type="subcellular location">
    <subcellularLocation>
        <location evidence="1">Mitochondrion matrix</location>
    </subcellularLocation>
</comment>
<evidence type="ECO:0000256" key="2">
    <source>
        <dbReference type="ARBA" id="ARBA00005194"/>
    </source>
</evidence>
<keyword evidence="10" id="KW-0443">Lipid metabolism</keyword>
<dbReference type="GO" id="GO:0008210">
    <property type="term" value="P:estrogen metabolic process"/>
    <property type="evidence" value="ECO:0007669"/>
    <property type="project" value="UniProtKB-ARBA"/>
</dbReference>
<accession>C1BTI3</accession>
<comment type="catalytic activity">
    <reaction evidence="16">
        <text>17beta-hydroxy-5alpha-androstan-3-one + NAD(+) = 5alpha-androstan-3,17-dione + NADH + H(+)</text>
        <dbReference type="Rhea" id="RHEA:41992"/>
        <dbReference type="ChEBI" id="CHEBI:15378"/>
        <dbReference type="ChEBI" id="CHEBI:15994"/>
        <dbReference type="ChEBI" id="CHEBI:16330"/>
        <dbReference type="ChEBI" id="CHEBI:57540"/>
        <dbReference type="ChEBI" id="CHEBI:57945"/>
    </reaction>
    <physiologicalReaction direction="left-to-right" evidence="16">
        <dbReference type="Rhea" id="RHEA:41993"/>
    </physiologicalReaction>
</comment>
<dbReference type="AlphaFoldDB" id="C1BTI3"/>
<evidence type="ECO:0000256" key="8">
    <source>
        <dbReference type="ARBA" id="ARBA00023002"/>
    </source>
</evidence>
<keyword evidence="7" id="KW-0276">Fatty acid metabolism</keyword>
<keyword evidence="11" id="KW-0496">Mitochondrion</keyword>
<keyword evidence="5" id="KW-0444">Lipid biosynthesis</keyword>